<dbReference type="CDD" id="cd04433">
    <property type="entry name" value="AFD_class_I"/>
    <property type="match status" value="1"/>
</dbReference>
<dbReference type="InterPro" id="IPR045851">
    <property type="entry name" value="AMP-bd_C_sf"/>
</dbReference>
<dbReference type="InterPro" id="IPR042099">
    <property type="entry name" value="ANL_N_sf"/>
</dbReference>
<dbReference type="Proteomes" id="UP000253742">
    <property type="component" value="Unassembled WGS sequence"/>
</dbReference>
<evidence type="ECO:0000313" key="3">
    <source>
        <dbReference type="EMBL" id="RDD84479.1"/>
    </source>
</evidence>
<dbReference type="InterPro" id="IPR000873">
    <property type="entry name" value="AMP-dep_synth/lig_dom"/>
</dbReference>
<dbReference type="Pfam" id="PF13193">
    <property type="entry name" value="AMP-binding_C"/>
    <property type="match status" value="1"/>
</dbReference>
<dbReference type="PROSITE" id="PS00455">
    <property type="entry name" value="AMP_BINDING"/>
    <property type="match status" value="1"/>
</dbReference>
<comment type="caution">
    <text evidence="3">The sequence shown here is derived from an EMBL/GenBank/DDBJ whole genome shotgun (WGS) entry which is preliminary data.</text>
</comment>
<feature type="domain" description="AMP-dependent synthetase/ligase" evidence="1">
    <location>
        <begin position="16"/>
        <end position="321"/>
    </location>
</feature>
<reference evidence="3 4" key="1">
    <citation type="submission" date="2018-07" db="EMBL/GenBank/DDBJ databases">
        <title>Genome guided investigation of antibiotics producing actinomycetales strain isolated from a Macau mangrove ecosystem.</title>
        <authorList>
            <person name="Hu D."/>
        </authorList>
    </citation>
    <scope>NUCLEOTIDE SEQUENCE [LARGE SCALE GENOMIC DNA]</scope>
    <source>
        <strain evidence="3 4">2297</strain>
    </source>
</reference>
<dbReference type="EMBL" id="QQBH01000041">
    <property type="protein sequence ID" value="RDD84479.1"/>
    <property type="molecule type" value="Genomic_DNA"/>
</dbReference>
<dbReference type="InterPro" id="IPR025110">
    <property type="entry name" value="AMP-bd_C"/>
</dbReference>
<dbReference type="AlphaFoldDB" id="A0A369V1Q6"/>
<dbReference type="OrthoDB" id="3802565at2"/>
<name>A0A369V1Q6_9ACTN</name>
<dbReference type="Gene3D" id="3.40.50.12780">
    <property type="entry name" value="N-terminal domain of ligase-like"/>
    <property type="match status" value="1"/>
</dbReference>
<evidence type="ECO:0000259" key="2">
    <source>
        <dbReference type="Pfam" id="PF13193"/>
    </source>
</evidence>
<sequence length="477" mass="52250">MENAPLKGWIADMLRRQPPDTVWARARTEVTWDTLRTRVTELERLFELQSIRPGSTVAVQMVPSFTYLWTVLALWSRGAQVILMDPRLTRAEVDRLLNLCEPRFMISSGSSGAVRVVFQDECEVQVEVRRTGHTVANPHVLLQFSSGSTGYPKVIGRTAHSLLAELDAFAALPQMPKAGERVLLSNSLTHSFGLIGGFLHALRAGATLVFTPNAQPRTLLSTLVESQAHVLFGVPFHFELLTRIADWSPLPGLRLAVSGGEVISPEVYERFHERYGVRIGQAYGMTETGIIATDLTGRLAPPAVGHPVPGAEIRMRDGELQVRADVSPYLYVNDIASRYTDGWLRTNDLAALDPETGALSVHGRSDSLVVIGGLKVDLREVELALAEHPAVTEAVVLFSGTIEAFVGITKGVTARELQAWCRDRISHFKIPRRFELAPAIPRTSNGKLVRNRELLLTRMGPSTRSAAAPAGPLGGAR</sequence>
<protein>
    <submittedName>
        <fullName evidence="3">Long-chain fatty acid--CoA ligase</fullName>
    </submittedName>
</protein>
<dbReference type="InterPro" id="IPR020845">
    <property type="entry name" value="AMP-binding_CS"/>
</dbReference>
<dbReference type="Gene3D" id="3.30.300.30">
    <property type="match status" value="1"/>
</dbReference>
<organism evidence="3 4">
    <name type="scientific">Streptomyces parvulus</name>
    <dbReference type="NCBI Taxonomy" id="146923"/>
    <lineage>
        <taxon>Bacteria</taxon>
        <taxon>Bacillati</taxon>
        <taxon>Actinomycetota</taxon>
        <taxon>Actinomycetes</taxon>
        <taxon>Kitasatosporales</taxon>
        <taxon>Streptomycetaceae</taxon>
        <taxon>Streptomyces</taxon>
    </lineage>
</organism>
<dbReference type="SUPFAM" id="SSF56801">
    <property type="entry name" value="Acetyl-CoA synthetase-like"/>
    <property type="match status" value="1"/>
</dbReference>
<dbReference type="GO" id="GO:0016878">
    <property type="term" value="F:acid-thiol ligase activity"/>
    <property type="evidence" value="ECO:0007669"/>
    <property type="project" value="UniProtKB-ARBA"/>
</dbReference>
<dbReference type="InterPro" id="IPR050237">
    <property type="entry name" value="ATP-dep_AMP-bd_enzyme"/>
</dbReference>
<dbReference type="RefSeq" id="WP_114533235.1">
    <property type="nucleotide sequence ID" value="NZ_QQBH01000041.1"/>
</dbReference>
<keyword evidence="3" id="KW-0436">Ligase</keyword>
<feature type="domain" description="AMP-binding enzyme C-terminal" evidence="2">
    <location>
        <begin position="380"/>
        <end position="447"/>
    </location>
</feature>
<evidence type="ECO:0000259" key="1">
    <source>
        <dbReference type="Pfam" id="PF00501"/>
    </source>
</evidence>
<accession>A0A369V1Q6</accession>
<dbReference type="Pfam" id="PF00501">
    <property type="entry name" value="AMP-binding"/>
    <property type="match status" value="1"/>
</dbReference>
<gene>
    <name evidence="3" type="ORF">DVZ84_35035</name>
</gene>
<evidence type="ECO:0000313" key="4">
    <source>
        <dbReference type="Proteomes" id="UP000253742"/>
    </source>
</evidence>
<dbReference type="PANTHER" id="PTHR43767:SF1">
    <property type="entry name" value="NONRIBOSOMAL PEPTIDE SYNTHASE PES1 (EUROFUNG)-RELATED"/>
    <property type="match status" value="1"/>
</dbReference>
<proteinExistence type="predicted"/>
<dbReference type="PANTHER" id="PTHR43767">
    <property type="entry name" value="LONG-CHAIN-FATTY-ACID--COA LIGASE"/>
    <property type="match status" value="1"/>
</dbReference>